<dbReference type="Proteomes" id="UP000245124">
    <property type="component" value="Unassembled WGS sequence"/>
</dbReference>
<organism evidence="2 3">
    <name type="scientific">Nostoc commune NIES-4072</name>
    <dbReference type="NCBI Taxonomy" id="2005467"/>
    <lineage>
        <taxon>Bacteria</taxon>
        <taxon>Bacillati</taxon>
        <taxon>Cyanobacteriota</taxon>
        <taxon>Cyanophyceae</taxon>
        <taxon>Nostocales</taxon>
        <taxon>Nostocaceae</taxon>
        <taxon>Nostoc</taxon>
    </lineage>
</organism>
<accession>A0A2R5FZ20</accession>
<dbReference type="CDD" id="cd06260">
    <property type="entry name" value="DUF820-like"/>
    <property type="match status" value="1"/>
</dbReference>
<dbReference type="InterPro" id="IPR012296">
    <property type="entry name" value="Nuclease_put_TT1808"/>
</dbReference>
<dbReference type="Gene3D" id="3.90.1570.10">
    <property type="entry name" value="tt1808, chain A"/>
    <property type="match status" value="1"/>
</dbReference>
<dbReference type="OrthoDB" id="482924at2"/>
<proteinExistence type="predicted"/>
<dbReference type="PANTHER" id="PTHR47152:SF1">
    <property type="entry name" value="SLL1186 PROTEIN"/>
    <property type="match status" value="1"/>
</dbReference>
<dbReference type="PANTHER" id="PTHR47152">
    <property type="entry name" value="SLR2084 PROTEIN-RELATED"/>
    <property type="match status" value="1"/>
</dbReference>
<dbReference type="EMBL" id="BDUD01000003">
    <property type="protein sequence ID" value="GBG23525.1"/>
    <property type="molecule type" value="Genomic_DNA"/>
</dbReference>
<evidence type="ECO:0000313" key="2">
    <source>
        <dbReference type="EMBL" id="GBG23525.1"/>
    </source>
</evidence>
<protein>
    <recommendedName>
        <fullName evidence="1">Putative restriction endonuclease domain-containing protein</fullName>
    </recommendedName>
</protein>
<gene>
    <name evidence="2" type="ORF">NIES4072_72370</name>
</gene>
<evidence type="ECO:0000259" key="1">
    <source>
        <dbReference type="Pfam" id="PF05685"/>
    </source>
</evidence>
<dbReference type="Pfam" id="PF05685">
    <property type="entry name" value="Uma2"/>
    <property type="match status" value="1"/>
</dbReference>
<name>A0A2R5FZ20_NOSCO</name>
<dbReference type="AlphaFoldDB" id="A0A2R5FZ20"/>
<dbReference type="InterPro" id="IPR008538">
    <property type="entry name" value="Uma2"/>
</dbReference>
<evidence type="ECO:0000313" key="3">
    <source>
        <dbReference type="Proteomes" id="UP000245124"/>
    </source>
</evidence>
<comment type="caution">
    <text evidence="2">The sequence shown here is derived from an EMBL/GenBank/DDBJ whole genome shotgun (WGS) entry which is preliminary data.</text>
</comment>
<keyword evidence="3" id="KW-1185">Reference proteome</keyword>
<dbReference type="RefSeq" id="WP_109013405.1">
    <property type="nucleotide sequence ID" value="NZ_BDUD01000003.1"/>
</dbReference>
<sequence>MLLELRQLRIQPGQQLLLEDVSWQQFENILAELGEHRAARISYSHGFLEIMVPLPEHEKAKEIIGDIVKILLNELSINYDALGSTTLKNEKMSQGVEPDTCFYIQNQAAVIGKNRINLSVDPPPDLAIEIDLTSRTLLDNYQILGVPELWRYGKQGLQINVLQGGKYVESNFSPTFPDIPIIELVNQYVQQSQVVGSSQAIQAFRNWLRDNI</sequence>
<reference evidence="2 3" key="1">
    <citation type="submission" date="2017-06" db="EMBL/GenBank/DDBJ databases">
        <title>Genome sequencing of cyanobaciteial culture collection at National Institute for Environmental Studies (NIES).</title>
        <authorList>
            <person name="Hirose Y."/>
            <person name="Shimura Y."/>
            <person name="Fujisawa T."/>
            <person name="Nakamura Y."/>
            <person name="Kawachi M."/>
        </authorList>
    </citation>
    <scope>NUCLEOTIDE SEQUENCE [LARGE SCALE GENOMIC DNA]</scope>
    <source>
        <strain evidence="2 3">NIES-4072</strain>
    </source>
</reference>
<feature type="domain" description="Putative restriction endonuclease" evidence="1">
    <location>
        <begin position="23"/>
        <end position="173"/>
    </location>
</feature>